<protein>
    <submittedName>
        <fullName evidence="2">Uncharacterized protein</fullName>
    </submittedName>
</protein>
<feature type="transmembrane region" description="Helical" evidence="1">
    <location>
        <begin position="49"/>
        <end position="68"/>
    </location>
</feature>
<keyword evidence="1" id="KW-0472">Membrane</keyword>
<reference evidence="2 5" key="1">
    <citation type="submission" date="2021-01" db="EMBL/GenBank/DDBJ databases">
        <title>Diatom-associated Roseobacters Show Island Model of Population Structure.</title>
        <authorList>
            <person name="Qu L."/>
            <person name="Feng X."/>
            <person name="Chen Y."/>
            <person name="Li L."/>
            <person name="Wang X."/>
            <person name="Hu Z."/>
            <person name="Wang H."/>
            <person name="Luo H."/>
        </authorList>
    </citation>
    <scope>NUCLEOTIDE SEQUENCE</scope>
    <source>
        <strain evidence="3 5">CC28-63</strain>
        <strain evidence="2">CC28-69</strain>
    </source>
</reference>
<accession>A0A9Q2RXV1</accession>
<sequence>MLRLFVRHVLGGRSGKREAAWFMFIVVTGMVAFVVFAEYRGVAMPISQAILIVVWPTTALLVGAAHGIEHYGGSDLLSKGKITIDSGGAPDFPTEDNHRVG</sequence>
<organism evidence="2 4">
    <name type="scientific">Marivita cryptomonadis</name>
    <dbReference type="NCBI Taxonomy" id="505252"/>
    <lineage>
        <taxon>Bacteria</taxon>
        <taxon>Pseudomonadati</taxon>
        <taxon>Pseudomonadota</taxon>
        <taxon>Alphaproteobacteria</taxon>
        <taxon>Rhodobacterales</taxon>
        <taxon>Roseobacteraceae</taxon>
        <taxon>Marivita</taxon>
    </lineage>
</organism>
<dbReference type="Proteomes" id="UP000755667">
    <property type="component" value="Unassembled WGS sequence"/>
</dbReference>
<keyword evidence="1" id="KW-1133">Transmembrane helix</keyword>
<evidence type="ECO:0000256" key="1">
    <source>
        <dbReference type="SAM" id="Phobius"/>
    </source>
</evidence>
<name>A0A9Q2RXV1_9RHOB</name>
<feature type="transmembrane region" description="Helical" evidence="1">
    <location>
        <begin position="20"/>
        <end position="37"/>
    </location>
</feature>
<dbReference type="Proteomes" id="UP000809440">
    <property type="component" value="Unassembled WGS sequence"/>
</dbReference>
<dbReference type="EMBL" id="JAFBXF010000007">
    <property type="protein sequence ID" value="MBM2417853.1"/>
    <property type="molecule type" value="Genomic_DNA"/>
</dbReference>
<dbReference type="RefSeq" id="WP_138487975.1">
    <property type="nucleotide sequence ID" value="NZ_JAFBWU010000007.1"/>
</dbReference>
<evidence type="ECO:0000313" key="3">
    <source>
        <dbReference type="EMBL" id="MBM2417853.1"/>
    </source>
</evidence>
<comment type="caution">
    <text evidence="2">The sequence shown here is derived from an EMBL/GenBank/DDBJ whole genome shotgun (WGS) entry which is preliminary data.</text>
</comment>
<evidence type="ECO:0000313" key="4">
    <source>
        <dbReference type="Proteomes" id="UP000755667"/>
    </source>
</evidence>
<evidence type="ECO:0000313" key="2">
    <source>
        <dbReference type="EMBL" id="MBM2413185.1"/>
    </source>
</evidence>
<dbReference type="EMBL" id="JAFBXE010000007">
    <property type="protein sequence ID" value="MBM2413185.1"/>
    <property type="molecule type" value="Genomic_DNA"/>
</dbReference>
<proteinExistence type="predicted"/>
<dbReference type="AlphaFoldDB" id="A0A9Q2RXV1"/>
<evidence type="ECO:0000313" key="5">
    <source>
        <dbReference type="Proteomes" id="UP000809440"/>
    </source>
</evidence>
<keyword evidence="5" id="KW-1185">Reference proteome</keyword>
<gene>
    <name evidence="2" type="ORF">JQX41_12780</name>
    <name evidence="3" type="ORF">JQX48_12785</name>
</gene>
<keyword evidence="1" id="KW-0812">Transmembrane</keyword>